<dbReference type="GO" id="GO:0008270">
    <property type="term" value="F:zinc ion binding"/>
    <property type="evidence" value="ECO:0007669"/>
    <property type="project" value="UniProtKB-KW"/>
</dbReference>
<evidence type="ECO:0000259" key="4">
    <source>
        <dbReference type="Pfam" id="PF01807"/>
    </source>
</evidence>
<feature type="domain" description="Zinc finger CHC2-type" evidence="4">
    <location>
        <begin position="22"/>
        <end position="82"/>
    </location>
</feature>
<dbReference type="Proteomes" id="UP000308874">
    <property type="component" value="Segment"/>
</dbReference>
<evidence type="ECO:0000256" key="3">
    <source>
        <dbReference type="ARBA" id="ARBA00022833"/>
    </source>
</evidence>
<dbReference type="InterPro" id="IPR050219">
    <property type="entry name" value="DnaG_primase"/>
</dbReference>
<keyword evidence="3" id="KW-0862">Zinc</keyword>
<organism evidence="5 6">
    <name type="scientific">Lactobacillus phage 521B</name>
    <dbReference type="NCBI Taxonomy" id="2510942"/>
    <lineage>
        <taxon>Viruses</taxon>
        <taxon>Duplodnaviria</taxon>
        <taxon>Heunggongvirae</taxon>
        <taxon>Uroviricota</taxon>
        <taxon>Caudoviricetes</taxon>
        <taxon>Herelleviridae</taxon>
        <taxon>Tybeckvirus</taxon>
        <taxon>Tybeckvirus tv521B</taxon>
    </lineage>
</organism>
<keyword evidence="5" id="KW-0067">ATP-binding</keyword>
<dbReference type="SUPFAM" id="SSF56731">
    <property type="entry name" value="DNA primase core"/>
    <property type="match status" value="1"/>
</dbReference>
<keyword evidence="1" id="KW-0479">Metal-binding</keyword>
<dbReference type="InterPro" id="IPR036977">
    <property type="entry name" value="DNA_primase_Znf_CHC2"/>
</dbReference>
<dbReference type="GO" id="GO:0003899">
    <property type="term" value="F:DNA-directed RNA polymerase activity"/>
    <property type="evidence" value="ECO:0007669"/>
    <property type="project" value="InterPro"/>
</dbReference>
<dbReference type="CDD" id="cd01029">
    <property type="entry name" value="TOPRIM_primases"/>
    <property type="match status" value="1"/>
</dbReference>
<dbReference type="PANTHER" id="PTHR30313">
    <property type="entry name" value="DNA PRIMASE"/>
    <property type="match status" value="1"/>
</dbReference>
<dbReference type="GO" id="GO:0006269">
    <property type="term" value="P:DNA replication, synthesis of primer"/>
    <property type="evidence" value="ECO:0007669"/>
    <property type="project" value="TreeGrafter"/>
</dbReference>
<protein>
    <submittedName>
        <fullName evidence="5">DNA primase/helicase</fullName>
    </submittedName>
</protein>
<dbReference type="InterPro" id="IPR002694">
    <property type="entry name" value="Znf_CHC2"/>
</dbReference>
<dbReference type="Gene3D" id="3.40.1360.10">
    <property type="match status" value="1"/>
</dbReference>
<gene>
    <name evidence="5" type="ORF">B521_0159</name>
</gene>
<dbReference type="EMBL" id="MK504443">
    <property type="protein sequence ID" value="QBJ03509.1"/>
    <property type="molecule type" value="Genomic_DNA"/>
</dbReference>
<name>A0A4Y5FEL0_9CAUD</name>
<dbReference type="GO" id="GO:0004386">
    <property type="term" value="F:helicase activity"/>
    <property type="evidence" value="ECO:0007669"/>
    <property type="project" value="UniProtKB-KW"/>
</dbReference>
<reference evidence="5 6" key="1">
    <citation type="submission" date="2019-02" db="EMBL/GenBank/DDBJ databases">
        <title>Isolation of virulent Lactobacillus brevis phages.</title>
        <authorList>
            <person name="Feyereisen M."/>
            <person name="Mahony J."/>
            <person name="O'Sullivan T."/>
            <person name="van Sinderen D."/>
        </authorList>
    </citation>
    <scope>NUCLEOTIDE SEQUENCE [LARGE SCALE GENOMIC DNA]</scope>
</reference>
<dbReference type="GO" id="GO:0003677">
    <property type="term" value="F:DNA binding"/>
    <property type="evidence" value="ECO:0007669"/>
    <property type="project" value="InterPro"/>
</dbReference>
<evidence type="ECO:0000256" key="1">
    <source>
        <dbReference type="ARBA" id="ARBA00022723"/>
    </source>
</evidence>
<evidence type="ECO:0000256" key="2">
    <source>
        <dbReference type="ARBA" id="ARBA00022771"/>
    </source>
</evidence>
<dbReference type="PANTHER" id="PTHR30313:SF2">
    <property type="entry name" value="DNA PRIMASE"/>
    <property type="match status" value="1"/>
</dbReference>
<keyword evidence="6" id="KW-1185">Reference proteome</keyword>
<keyword evidence="5" id="KW-0347">Helicase</keyword>
<dbReference type="Pfam" id="PF01807">
    <property type="entry name" value="Zn_ribbon_DnaG"/>
    <property type="match status" value="1"/>
</dbReference>
<accession>A0A4Y5FEL0</accession>
<keyword evidence="5" id="KW-0547">Nucleotide-binding</keyword>
<keyword evidence="5" id="KW-0378">Hydrolase</keyword>
<evidence type="ECO:0000313" key="6">
    <source>
        <dbReference type="Proteomes" id="UP000308874"/>
    </source>
</evidence>
<proteinExistence type="predicted"/>
<dbReference type="Gene3D" id="3.90.580.10">
    <property type="entry name" value="Zinc finger, CHC2-type domain"/>
    <property type="match status" value="1"/>
</dbReference>
<dbReference type="InterPro" id="IPR034154">
    <property type="entry name" value="TOPRIM_DnaG/twinkle"/>
</dbReference>
<keyword evidence="2" id="KW-0863">Zinc-finger</keyword>
<sequence>MDYLENLLTENLGDPLKSEDELRYNCPFCDDGRNKHKLYVSTDKRVWNCFNCGRSGYITSLIANIYDVDYKEANNIANSLGISTLSISPESEISDEEKLLVYVKNTTTNEDVAINEDKELKPAPFITGYKSLKDNYMLPEAKPFLKYINKRGFNSNDIVKHGIGYVTEGYFRKPNSDIVTVNNSLVFLTYGLDGNYIYWNTRSIEPNPYVKSINAPIYDGCYSKKTAIFNFNSAIKEKNIVITEGVPDAITLGNSGVGTFGKQVTSEQIKLIIDNVSKDQNIYVMLDMDAKPYIERLGRKLANYHENTYMVINPTGKDANSLGRDKAWEIINANSVKVDDYGIIKLKLS</sequence>
<evidence type="ECO:0000313" key="5">
    <source>
        <dbReference type="EMBL" id="QBJ03509.1"/>
    </source>
</evidence>
<dbReference type="SUPFAM" id="SSF57783">
    <property type="entry name" value="Zinc beta-ribbon"/>
    <property type="match status" value="1"/>
</dbReference>